<dbReference type="SUPFAM" id="SSF52821">
    <property type="entry name" value="Rhodanese/Cell cycle control phosphatase"/>
    <property type="match status" value="2"/>
</dbReference>
<sequence>MRFSTLAATVLVGFGLISGAHAERLTDQPLVNAAWLEQHLGDNSLVVLDSRDAVDNVLPYTVAHIPGAISAPYSTSGWRDSIDGVPGQFPGAEKTSALIAALGISDDNHVVIVPAGTNSSEFGAATRIYWTFKVLGHDAVSILDGGARAWDAAGGEVTDVATVLPPATFTPNFRQELLATTADVKAALANGTPLIDGRPAAQYKGESKSPVVRVAGTIPGAVNIENMSLYDNDKASFADPEKVASLAASVGVKSDESNIAFCNTGHWASVIWFGLSEVQGNKNTRMYDGSMAEWAADPERPVE</sequence>
<reference evidence="4 5" key="1">
    <citation type="submission" date="2023-02" db="EMBL/GenBank/DDBJ databases">
        <title>Devosia algicola sp. nov., isolated from the phycosphere of marine algae.</title>
        <authorList>
            <person name="Kim J.M."/>
            <person name="Lee J.K."/>
            <person name="Choi B.J."/>
            <person name="Bayburt H."/>
            <person name="Jeon C.O."/>
        </authorList>
    </citation>
    <scope>NUCLEOTIDE SEQUENCE [LARGE SCALE GENOMIC DNA]</scope>
    <source>
        <strain evidence="4 5">G20-9</strain>
    </source>
</reference>
<dbReference type="CDD" id="cd01448">
    <property type="entry name" value="TST_Repeat_1"/>
    <property type="match status" value="1"/>
</dbReference>
<dbReference type="RefSeq" id="WP_282219194.1">
    <property type="nucleotide sequence ID" value="NZ_CP118246.1"/>
</dbReference>
<dbReference type="EMBL" id="CP118246">
    <property type="protein sequence ID" value="WDR02792.1"/>
    <property type="molecule type" value="Genomic_DNA"/>
</dbReference>
<dbReference type="InterPro" id="IPR051126">
    <property type="entry name" value="Thiosulfate_sulfurtransferase"/>
</dbReference>
<protein>
    <submittedName>
        <fullName evidence="4">Sulfurtransferase</fullName>
    </submittedName>
</protein>
<dbReference type="PANTHER" id="PTHR43855:SF1">
    <property type="entry name" value="THIOSULFATE SULFURTRANSFERASE"/>
    <property type="match status" value="1"/>
</dbReference>
<keyword evidence="5" id="KW-1185">Reference proteome</keyword>
<dbReference type="Proteomes" id="UP001220530">
    <property type="component" value="Chromosome"/>
</dbReference>
<dbReference type="CDD" id="cd01449">
    <property type="entry name" value="TST_Repeat_2"/>
    <property type="match status" value="1"/>
</dbReference>
<evidence type="ECO:0000313" key="4">
    <source>
        <dbReference type="EMBL" id="WDR02792.1"/>
    </source>
</evidence>
<evidence type="ECO:0000259" key="3">
    <source>
        <dbReference type="PROSITE" id="PS50206"/>
    </source>
</evidence>
<organism evidence="4 5">
    <name type="scientific">Devosia algicola</name>
    <dbReference type="NCBI Taxonomy" id="3026418"/>
    <lineage>
        <taxon>Bacteria</taxon>
        <taxon>Pseudomonadati</taxon>
        <taxon>Pseudomonadota</taxon>
        <taxon>Alphaproteobacteria</taxon>
        <taxon>Hyphomicrobiales</taxon>
        <taxon>Devosiaceae</taxon>
        <taxon>Devosia</taxon>
    </lineage>
</organism>
<dbReference type="SMART" id="SM00450">
    <property type="entry name" value="RHOD"/>
    <property type="match status" value="2"/>
</dbReference>
<feature type="domain" description="Rhodanese" evidence="3">
    <location>
        <begin position="188"/>
        <end position="303"/>
    </location>
</feature>
<evidence type="ECO:0000256" key="1">
    <source>
        <dbReference type="ARBA" id="ARBA00022737"/>
    </source>
</evidence>
<gene>
    <name evidence="4" type="ORF">PSQ19_00695</name>
</gene>
<keyword evidence="2" id="KW-0732">Signal</keyword>
<dbReference type="PROSITE" id="PS50206">
    <property type="entry name" value="RHODANESE_3"/>
    <property type="match status" value="2"/>
</dbReference>
<dbReference type="PANTHER" id="PTHR43855">
    <property type="entry name" value="THIOSULFATE SULFURTRANSFERASE"/>
    <property type="match status" value="1"/>
</dbReference>
<dbReference type="InterPro" id="IPR036873">
    <property type="entry name" value="Rhodanese-like_dom_sf"/>
</dbReference>
<keyword evidence="1" id="KW-0677">Repeat</keyword>
<feature type="domain" description="Rhodanese" evidence="3">
    <location>
        <begin position="41"/>
        <end position="159"/>
    </location>
</feature>
<feature type="signal peptide" evidence="2">
    <location>
        <begin position="1"/>
        <end position="22"/>
    </location>
</feature>
<dbReference type="InterPro" id="IPR001763">
    <property type="entry name" value="Rhodanese-like_dom"/>
</dbReference>
<feature type="chain" id="PRO_5046251328" evidence="2">
    <location>
        <begin position="23"/>
        <end position="303"/>
    </location>
</feature>
<name>A0ABY7YNM0_9HYPH</name>
<dbReference type="Pfam" id="PF00581">
    <property type="entry name" value="Rhodanese"/>
    <property type="match status" value="2"/>
</dbReference>
<accession>A0ABY7YNM0</accession>
<dbReference type="Gene3D" id="3.40.250.10">
    <property type="entry name" value="Rhodanese-like domain"/>
    <property type="match status" value="2"/>
</dbReference>
<evidence type="ECO:0000313" key="5">
    <source>
        <dbReference type="Proteomes" id="UP001220530"/>
    </source>
</evidence>
<proteinExistence type="predicted"/>
<evidence type="ECO:0000256" key="2">
    <source>
        <dbReference type="SAM" id="SignalP"/>
    </source>
</evidence>